<gene>
    <name evidence="11" type="ORF">RT97_04945</name>
</gene>
<evidence type="ECO:0000256" key="8">
    <source>
        <dbReference type="PIRSR" id="PIRSR001500-2"/>
    </source>
</evidence>
<evidence type="ECO:0000256" key="4">
    <source>
        <dbReference type="ARBA" id="ARBA00023141"/>
    </source>
</evidence>
<evidence type="ECO:0000256" key="1">
    <source>
        <dbReference type="ARBA" id="ARBA00004741"/>
    </source>
</evidence>
<keyword evidence="3" id="KW-0028">Amino-acid biosynthesis</keyword>
<keyword evidence="5" id="KW-0584">Phenylalanine biosynthesis</keyword>
<evidence type="ECO:0000313" key="11">
    <source>
        <dbReference type="EMBL" id="KIQ35261.1"/>
    </source>
</evidence>
<dbReference type="GO" id="GO:0005737">
    <property type="term" value="C:cytoplasm"/>
    <property type="evidence" value="ECO:0007669"/>
    <property type="project" value="TreeGrafter"/>
</dbReference>
<dbReference type="AlphaFoldDB" id="A0A0D0MRX2"/>
<evidence type="ECO:0000256" key="2">
    <source>
        <dbReference type="ARBA" id="ARBA00013147"/>
    </source>
</evidence>
<dbReference type="EMBL" id="JXQQ01000010">
    <property type="protein sequence ID" value="KIQ35261.1"/>
    <property type="molecule type" value="Genomic_DNA"/>
</dbReference>
<evidence type="ECO:0000256" key="7">
    <source>
        <dbReference type="ARBA" id="ARBA00047848"/>
    </source>
</evidence>
<dbReference type="EC" id="4.2.1.51" evidence="2"/>
<dbReference type="Pfam" id="PF00800">
    <property type="entry name" value="PDT"/>
    <property type="match status" value="1"/>
</dbReference>
<keyword evidence="4" id="KW-0057">Aromatic amino acid biosynthesis</keyword>
<dbReference type="Gene3D" id="3.40.190.10">
    <property type="entry name" value="Periplasmic binding protein-like II"/>
    <property type="match status" value="2"/>
</dbReference>
<keyword evidence="9" id="KW-0732">Signal</keyword>
<evidence type="ECO:0000256" key="9">
    <source>
        <dbReference type="SAM" id="SignalP"/>
    </source>
</evidence>
<name>A0A0D0MRX2_VARPD</name>
<dbReference type="PIRSF" id="PIRSF001500">
    <property type="entry name" value="Chor_mut_pdt_Ppr"/>
    <property type="match status" value="1"/>
</dbReference>
<evidence type="ECO:0000256" key="5">
    <source>
        <dbReference type="ARBA" id="ARBA00023222"/>
    </source>
</evidence>
<feature type="chain" id="PRO_5002216948" description="prephenate dehydratase" evidence="9">
    <location>
        <begin position="25"/>
        <end position="286"/>
    </location>
</feature>
<feature type="site" description="Essential for prephenate dehydratase activity" evidence="8">
    <location>
        <position position="194"/>
    </location>
</feature>
<keyword evidence="6" id="KW-0456">Lyase</keyword>
<protein>
    <recommendedName>
        <fullName evidence="2">prephenate dehydratase</fullName>
        <ecNumber evidence="2">4.2.1.51</ecNumber>
    </recommendedName>
</protein>
<accession>A0A0D0MRX2</accession>
<dbReference type="PANTHER" id="PTHR21022:SF19">
    <property type="entry name" value="PREPHENATE DEHYDRATASE-RELATED"/>
    <property type="match status" value="1"/>
</dbReference>
<dbReference type="GO" id="GO:0004664">
    <property type="term" value="F:prephenate dehydratase activity"/>
    <property type="evidence" value="ECO:0007669"/>
    <property type="project" value="UniProtKB-EC"/>
</dbReference>
<dbReference type="PANTHER" id="PTHR21022">
    <property type="entry name" value="PREPHENATE DEHYDRATASE P PROTEIN"/>
    <property type="match status" value="1"/>
</dbReference>
<dbReference type="InterPro" id="IPR008242">
    <property type="entry name" value="Chor_mutase/pphenate_deHydtase"/>
</dbReference>
<reference evidence="11 12" key="1">
    <citation type="submission" date="2014-12" db="EMBL/GenBank/DDBJ databases">
        <title>16Stimator: statistical estimation of ribosomal gene copy numbers from draft genome assemblies.</title>
        <authorList>
            <person name="Perisin M.A."/>
            <person name="Vetter M."/>
            <person name="Gilbert J.A."/>
            <person name="Bergelson J."/>
        </authorList>
    </citation>
    <scope>NUCLEOTIDE SEQUENCE [LARGE SCALE GENOMIC DNA]</scope>
    <source>
        <strain evidence="11 12">MEDvA23</strain>
    </source>
</reference>
<evidence type="ECO:0000256" key="6">
    <source>
        <dbReference type="ARBA" id="ARBA00023239"/>
    </source>
</evidence>
<feature type="signal peptide" evidence="9">
    <location>
        <begin position="1"/>
        <end position="24"/>
    </location>
</feature>
<evidence type="ECO:0000259" key="10">
    <source>
        <dbReference type="PROSITE" id="PS51171"/>
    </source>
</evidence>
<dbReference type="SUPFAM" id="SSF53850">
    <property type="entry name" value="Periplasmic binding protein-like II"/>
    <property type="match status" value="1"/>
</dbReference>
<evidence type="ECO:0000256" key="3">
    <source>
        <dbReference type="ARBA" id="ARBA00022605"/>
    </source>
</evidence>
<dbReference type="Proteomes" id="UP000032067">
    <property type="component" value="Unassembled WGS sequence"/>
</dbReference>
<comment type="pathway">
    <text evidence="1">Amino-acid biosynthesis; L-phenylalanine biosynthesis; phenylpyruvate from prephenate: step 1/1.</text>
</comment>
<organism evidence="11 12">
    <name type="scientific">Variovorax paradoxus</name>
    <dbReference type="NCBI Taxonomy" id="34073"/>
    <lineage>
        <taxon>Bacteria</taxon>
        <taxon>Pseudomonadati</taxon>
        <taxon>Pseudomonadota</taxon>
        <taxon>Betaproteobacteria</taxon>
        <taxon>Burkholderiales</taxon>
        <taxon>Comamonadaceae</taxon>
        <taxon>Variovorax</taxon>
    </lineage>
</organism>
<sequence>MKTLVQCAITMTVLTMGVSSVTSAQIGYLGPAGSWTHQACMDLFGEANLVALDRHALFKALSAKTVAKVCVPVTTSVVGATPYMDDVLALDSVHVVAEYPKTLGYSLLAKPGTRKDDVRTVVAHPVALEEVKPWLDQEMPDVERKPAASGGAAAKLVAEATASDMAAMGPPSAARIYGLTPIVNGIEEGPHNTTRWWVLGHVMPSPSGNDKTSLLLTVNEADFKSSLERLARSAQILAVYERPGKKSLDGHQYVIDVVGHATQPDIAKLLMDRREFRLLGSYPRRY</sequence>
<comment type="caution">
    <text evidence="11">The sequence shown here is derived from an EMBL/GenBank/DDBJ whole genome shotgun (WGS) entry which is preliminary data.</text>
</comment>
<feature type="domain" description="Prephenate dehydratase" evidence="10">
    <location>
        <begin position="25"/>
        <end position="201"/>
    </location>
</feature>
<comment type="catalytic activity">
    <reaction evidence="7">
        <text>prephenate + H(+) = 3-phenylpyruvate + CO2 + H2O</text>
        <dbReference type="Rhea" id="RHEA:21648"/>
        <dbReference type="ChEBI" id="CHEBI:15377"/>
        <dbReference type="ChEBI" id="CHEBI:15378"/>
        <dbReference type="ChEBI" id="CHEBI:16526"/>
        <dbReference type="ChEBI" id="CHEBI:18005"/>
        <dbReference type="ChEBI" id="CHEBI:29934"/>
        <dbReference type="EC" id="4.2.1.51"/>
    </reaction>
</comment>
<dbReference type="InterPro" id="IPR001086">
    <property type="entry name" value="Preph_deHydtase"/>
</dbReference>
<evidence type="ECO:0000313" key="12">
    <source>
        <dbReference type="Proteomes" id="UP000032067"/>
    </source>
</evidence>
<dbReference type="UniPathway" id="UPA00121">
    <property type="reaction ID" value="UER00345"/>
</dbReference>
<dbReference type="PROSITE" id="PS51171">
    <property type="entry name" value="PREPHENATE_DEHYDR_3"/>
    <property type="match status" value="1"/>
</dbReference>
<dbReference type="GO" id="GO:0009094">
    <property type="term" value="P:L-phenylalanine biosynthetic process"/>
    <property type="evidence" value="ECO:0007669"/>
    <property type="project" value="UniProtKB-UniPathway"/>
</dbReference>
<proteinExistence type="predicted"/>